<keyword evidence="10" id="KW-1185">Reference proteome</keyword>
<accession>A0A9P8PX23</accession>
<feature type="region of interest" description="Disordered" evidence="7">
    <location>
        <begin position="446"/>
        <end position="552"/>
    </location>
</feature>
<proteinExistence type="inferred from homology"/>
<evidence type="ECO:0000256" key="7">
    <source>
        <dbReference type="SAM" id="MobiDB-lite"/>
    </source>
</evidence>
<dbReference type="Proteomes" id="UP000774326">
    <property type="component" value="Unassembled WGS sequence"/>
</dbReference>
<evidence type="ECO:0000256" key="6">
    <source>
        <dbReference type="SAM" id="Coils"/>
    </source>
</evidence>
<dbReference type="InterPro" id="IPR006751">
    <property type="entry name" value="TAFII55_prot_cons_reg"/>
</dbReference>
<dbReference type="PANTHER" id="PTHR12228:SF0">
    <property type="entry name" value="TATA-BOX BINDING PROTEIN ASSOCIATED FACTOR 7"/>
    <property type="match status" value="1"/>
</dbReference>
<organism evidence="9 10">
    <name type="scientific">Wickerhamomyces pijperi</name>
    <name type="common">Yeast</name>
    <name type="synonym">Pichia pijperi</name>
    <dbReference type="NCBI Taxonomy" id="599730"/>
    <lineage>
        <taxon>Eukaryota</taxon>
        <taxon>Fungi</taxon>
        <taxon>Dikarya</taxon>
        <taxon>Ascomycota</taxon>
        <taxon>Saccharomycotina</taxon>
        <taxon>Saccharomycetes</taxon>
        <taxon>Phaffomycetales</taxon>
        <taxon>Wickerhamomycetaceae</taxon>
        <taxon>Wickerhamomyces</taxon>
    </lineage>
</organism>
<comment type="subcellular location">
    <subcellularLocation>
        <location evidence="1">Nucleus</location>
    </subcellularLocation>
</comment>
<evidence type="ECO:0000256" key="4">
    <source>
        <dbReference type="ARBA" id="ARBA00023163"/>
    </source>
</evidence>
<feature type="compositionally biased region" description="Acidic residues" evidence="7">
    <location>
        <begin position="464"/>
        <end position="514"/>
    </location>
</feature>
<dbReference type="EMBL" id="JAEUBG010005040">
    <property type="protein sequence ID" value="KAH3678939.1"/>
    <property type="molecule type" value="Genomic_DNA"/>
</dbReference>
<keyword evidence="6" id="KW-0175">Coiled coil</keyword>
<feature type="region of interest" description="Disordered" evidence="7">
    <location>
        <begin position="305"/>
        <end position="328"/>
    </location>
</feature>
<evidence type="ECO:0000259" key="8">
    <source>
        <dbReference type="SMART" id="SM01370"/>
    </source>
</evidence>
<feature type="compositionally biased region" description="Basic and acidic residues" evidence="7">
    <location>
        <begin position="446"/>
        <end position="463"/>
    </location>
</feature>
<evidence type="ECO:0000313" key="9">
    <source>
        <dbReference type="EMBL" id="KAH3678939.1"/>
    </source>
</evidence>
<dbReference type="GO" id="GO:0005669">
    <property type="term" value="C:transcription factor TFIID complex"/>
    <property type="evidence" value="ECO:0007669"/>
    <property type="project" value="InterPro"/>
</dbReference>
<dbReference type="InterPro" id="IPR037817">
    <property type="entry name" value="TAF7"/>
</dbReference>
<name>A0A9P8PX23_WICPI</name>
<comment type="similarity">
    <text evidence="2">Belongs to the TAF7 family.</text>
</comment>
<dbReference type="AlphaFoldDB" id="A0A9P8PX23"/>
<dbReference type="PANTHER" id="PTHR12228">
    <property type="entry name" value="TRANSCRIPTION INITIATION FACTOR TFIID 55 KD SUBUNIT-RELATED"/>
    <property type="match status" value="1"/>
</dbReference>
<feature type="region of interest" description="Disordered" evidence="7">
    <location>
        <begin position="349"/>
        <end position="406"/>
    </location>
</feature>
<dbReference type="OrthoDB" id="153872at2759"/>
<feature type="compositionally biased region" description="Basic and acidic residues" evidence="7">
    <location>
        <begin position="387"/>
        <end position="406"/>
    </location>
</feature>
<dbReference type="CDD" id="cd08047">
    <property type="entry name" value="TAF7"/>
    <property type="match status" value="1"/>
</dbReference>
<dbReference type="GO" id="GO:0016251">
    <property type="term" value="F:RNA polymerase II general transcription initiation factor activity"/>
    <property type="evidence" value="ECO:0007669"/>
    <property type="project" value="TreeGrafter"/>
</dbReference>
<feature type="domain" description="TAFII55 protein conserved region" evidence="8">
    <location>
        <begin position="142"/>
        <end position="289"/>
    </location>
</feature>
<keyword evidence="5" id="KW-0539">Nucleus</keyword>
<evidence type="ECO:0000313" key="10">
    <source>
        <dbReference type="Proteomes" id="UP000774326"/>
    </source>
</evidence>
<feature type="coiled-coil region" evidence="6">
    <location>
        <begin position="263"/>
        <end position="290"/>
    </location>
</feature>
<feature type="compositionally biased region" description="Acidic residues" evidence="7">
    <location>
        <begin position="349"/>
        <end position="383"/>
    </location>
</feature>
<feature type="compositionally biased region" description="Low complexity" evidence="7">
    <location>
        <begin position="12"/>
        <end position="28"/>
    </location>
</feature>
<protein>
    <recommendedName>
        <fullName evidence="8">TAFII55 protein conserved region domain-containing protein</fullName>
    </recommendedName>
</protein>
<reference evidence="9" key="1">
    <citation type="journal article" date="2021" name="Open Biol.">
        <title>Shared evolutionary footprints suggest mitochondrial oxidative damage underlies multiple complex I losses in fungi.</title>
        <authorList>
            <person name="Schikora-Tamarit M.A."/>
            <person name="Marcet-Houben M."/>
            <person name="Nosek J."/>
            <person name="Gabaldon T."/>
        </authorList>
    </citation>
    <scope>NUCLEOTIDE SEQUENCE</scope>
    <source>
        <strain evidence="9">CBS2887</strain>
    </source>
</reference>
<feature type="compositionally biased region" description="Low complexity" evidence="7">
    <location>
        <begin position="49"/>
        <end position="81"/>
    </location>
</feature>
<feature type="compositionally biased region" description="Acidic residues" evidence="7">
    <location>
        <begin position="541"/>
        <end position="552"/>
    </location>
</feature>
<keyword evidence="3" id="KW-0805">Transcription regulation</keyword>
<reference evidence="9" key="2">
    <citation type="submission" date="2021-01" db="EMBL/GenBank/DDBJ databases">
        <authorList>
            <person name="Schikora-Tamarit M.A."/>
        </authorList>
    </citation>
    <scope>NUCLEOTIDE SEQUENCE</scope>
    <source>
        <strain evidence="9">CBS2887</strain>
    </source>
</reference>
<feature type="compositionally biased region" description="Basic residues" evidence="7">
    <location>
        <begin position="39"/>
        <end position="48"/>
    </location>
</feature>
<evidence type="ECO:0000256" key="3">
    <source>
        <dbReference type="ARBA" id="ARBA00023015"/>
    </source>
</evidence>
<keyword evidence="4" id="KW-0804">Transcription</keyword>
<gene>
    <name evidence="9" type="ORF">WICPIJ_008767</name>
</gene>
<dbReference type="GO" id="GO:0051123">
    <property type="term" value="P:RNA polymerase II preinitiation complex assembly"/>
    <property type="evidence" value="ECO:0007669"/>
    <property type="project" value="TreeGrafter"/>
</dbReference>
<evidence type="ECO:0000256" key="2">
    <source>
        <dbReference type="ARBA" id="ARBA00009368"/>
    </source>
</evidence>
<sequence length="552" mass="61716">MLKLKIKKPKPESSSAPPSSPPVSSSSSTGGGVAPEKKIKFKITRPKQSKQPPSSSSSAIIPPSSPSSTTSTPKPLKTTIKAPTAKVKKQGIKLKLVKGKGNTGLTPKAALQAVRKIRIKPTRIPGDGYDSEASDIEDDPLIEEAIILRLLPDAELDYVRHCVETGDFKNFHIKWKDRYRAIVHTNNNMYAAKLMKLPNIIEAQKTLDKKNLFKAADISQILLVVKKIESENEIGDITVDENEVYHSGITPPMANVSKTRFRKKLTKSHIEKLEAKVDELLRLDREAEETTYDYVDAESILQQEAMQSAAPTPAAAHRSGNTTAQEDDIMEDIDDLADDLELELEQALEDDGEGEEDNDNDNDNDNENDDDEDDDDDDNESENDGVMSRKVEVDEEEQHNALLKDEVNELITTIGQHKLKVEKTTNNVLKNRFVDAIHKLEKELENKMRQLKTSEDKARQRDQENEDEDEEDEEDNANDNENDDDDDDEDDNDNDNDGQNEDEDDEEDNNEDLFGDNVAEDQTMGGMDDNDDAIAALGLDNNEDDDLEDLFG</sequence>
<dbReference type="SMART" id="SM01370">
    <property type="entry name" value="TAFII55_N"/>
    <property type="match status" value="1"/>
</dbReference>
<evidence type="ECO:0000256" key="5">
    <source>
        <dbReference type="ARBA" id="ARBA00023242"/>
    </source>
</evidence>
<feature type="region of interest" description="Disordered" evidence="7">
    <location>
        <begin position="1"/>
        <end position="84"/>
    </location>
</feature>
<evidence type="ECO:0000256" key="1">
    <source>
        <dbReference type="ARBA" id="ARBA00004123"/>
    </source>
</evidence>
<comment type="caution">
    <text evidence="9">The sequence shown here is derived from an EMBL/GenBank/DDBJ whole genome shotgun (WGS) entry which is preliminary data.</text>
</comment>
<dbReference type="Pfam" id="PF04658">
    <property type="entry name" value="TAFII55_N"/>
    <property type="match status" value="1"/>
</dbReference>